<evidence type="ECO:0000313" key="3">
    <source>
        <dbReference type="Proteomes" id="UP000245591"/>
    </source>
</evidence>
<feature type="chain" id="PRO_5015663003" description="Galactose mutarotase N-terminal barrel domain-containing protein" evidence="1">
    <location>
        <begin position="19"/>
        <end position="146"/>
    </location>
</feature>
<reference evidence="2 3" key="1">
    <citation type="journal article" date="2018" name="MBio">
        <title>Comparative Genomics Reveals the Core Gene Toolbox for the Fungus-Insect Symbiosis.</title>
        <authorList>
            <person name="Wang Y."/>
            <person name="Stata M."/>
            <person name="Wang W."/>
            <person name="Stajich J.E."/>
            <person name="White M.M."/>
            <person name="Moncalvo J.M."/>
        </authorList>
    </citation>
    <scope>NUCLEOTIDE SEQUENCE [LARGE SCALE GENOMIC DNA]</scope>
    <source>
        <strain evidence="2 3">AUS-126-30</strain>
    </source>
</reference>
<dbReference type="AlphaFoldDB" id="A0A2U1J112"/>
<gene>
    <name evidence="2" type="ORF">BB558_005227</name>
</gene>
<sequence>MGFKQLAFILLAGAHVNAYAFNYEKPNIQAYINTTSIYPFATATQGIQLTNPCTNGWLIKLTIPKGTNDDVFMTFKADKSDYPKVDTVFGINTGNSQLRLQMDQDFNNDVVQYSSQAIAGSRSPSSTSQATVYILNDNENLSIGTV</sequence>
<proteinExistence type="predicted"/>
<dbReference type="EMBL" id="MBFU01000513">
    <property type="protein sequence ID" value="PVZ98755.1"/>
    <property type="molecule type" value="Genomic_DNA"/>
</dbReference>
<comment type="caution">
    <text evidence="2">The sequence shown here is derived from an EMBL/GenBank/DDBJ whole genome shotgun (WGS) entry which is preliminary data.</text>
</comment>
<keyword evidence="3" id="KW-1185">Reference proteome</keyword>
<organism evidence="2 3">
    <name type="scientific">Smittium angustum</name>
    <dbReference type="NCBI Taxonomy" id="133377"/>
    <lineage>
        <taxon>Eukaryota</taxon>
        <taxon>Fungi</taxon>
        <taxon>Fungi incertae sedis</taxon>
        <taxon>Zoopagomycota</taxon>
        <taxon>Kickxellomycotina</taxon>
        <taxon>Harpellomycetes</taxon>
        <taxon>Harpellales</taxon>
        <taxon>Legeriomycetaceae</taxon>
        <taxon>Smittium</taxon>
    </lineage>
</organism>
<evidence type="ECO:0008006" key="4">
    <source>
        <dbReference type="Google" id="ProtNLM"/>
    </source>
</evidence>
<dbReference type="Proteomes" id="UP000245591">
    <property type="component" value="Unassembled WGS sequence"/>
</dbReference>
<feature type="signal peptide" evidence="1">
    <location>
        <begin position="1"/>
        <end position="18"/>
    </location>
</feature>
<protein>
    <recommendedName>
        <fullName evidence="4">Galactose mutarotase N-terminal barrel domain-containing protein</fullName>
    </recommendedName>
</protein>
<name>A0A2U1J112_SMIAN</name>
<evidence type="ECO:0000256" key="1">
    <source>
        <dbReference type="SAM" id="SignalP"/>
    </source>
</evidence>
<evidence type="ECO:0000313" key="2">
    <source>
        <dbReference type="EMBL" id="PVZ98755.1"/>
    </source>
</evidence>
<accession>A0A2U1J112</accession>
<keyword evidence="1" id="KW-0732">Signal</keyword>